<dbReference type="RefSeq" id="WP_209737976.1">
    <property type="nucleotide sequence ID" value="NZ_CP072611.1"/>
</dbReference>
<name>A0ABW5CGR4_9HYPH</name>
<gene>
    <name evidence="1" type="ORF">ACFSKQ_03175</name>
</gene>
<dbReference type="Pfam" id="PF11011">
    <property type="entry name" value="DUF2849"/>
    <property type="match status" value="1"/>
</dbReference>
<keyword evidence="2" id="KW-1185">Reference proteome</keyword>
<proteinExistence type="predicted"/>
<organism evidence="1 2">
    <name type="scientific">Aureimonas populi</name>
    <dbReference type="NCBI Taxonomy" id="1701758"/>
    <lineage>
        <taxon>Bacteria</taxon>
        <taxon>Pseudomonadati</taxon>
        <taxon>Pseudomonadota</taxon>
        <taxon>Alphaproteobacteria</taxon>
        <taxon>Hyphomicrobiales</taxon>
        <taxon>Aurantimonadaceae</taxon>
        <taxon>Aureimonas</taxon>
    </lineage>
</organism>
<protein>
    <submittedName>
        <fullName evidence="1">DUF2849 domain-containing protein</fullName>
    </submittedName>
</protein>
<dbReference type="Proteomes" id="UP001597371">
    <property type="component" value="Unassembled WGS sequence"/>
</dbReference>
<accession>A0ABW5CGR4</accession>
<sequence>MAESKLAARGKGPKLPVILSANDLLGGLVVFLGEGGWTENPAEALVAEDEATAERFLERGQAEFRANRVVDPYLVEVSLEGGRPVARHFREAIRLKGPTIHPDMGKQAEF</sequence>
<reference evidence="2" key="1">
    <citation type="journal article" date="2019" name="Int. J. Syst. Evol. Microbiol.">
        <title>The Global Catalogue of Microorganisms (GCM) 10K type strain sequencing project: providing services to taxonomists for standard genome sequencing and annotation.</title>
        <authorList>
            <consortium name="The Broad Institute Genomics Platform"/>
            <consortium name="The Broad Institute Genome Sequencing Center for Infectious Disease"/>
            <person name="Wu L."/>
            <person name="Ma J."/>
        </authorList>
    </citation>
    <scope>NUCLEOTIDE SEQUENCE [LARGE SCALE GENOMIC DNA]</scope>
    <source>
        <strain evidence="2">ZS-35-S2</strain>
    </source>
</reference>
<dbReference type="InterPro" id="IPR021270">
    <property type="entry name" value="DUF2849"/>
</dbReference>
<comment type="caution">
    <text evidence="1">The sequence shown here is derived from an EMBL/GenBank/DDBJ whole genome shotgun (WGS) entry which is preliminary data.</text>
</comment>
<evidence type="ECO:0000313" key="2">
    <source>
        <dbReference type="Proteomes" id="UP001597371"/>
    </source>
</evidence>
<evidence type="ECO:0000313" key="1">
    <source>
        <dbReference type="EMBL" id="MFD2236465.1"/>
    </source>
</evidence>
<dbReference type="EMBL" id="JBHUIJ010000004">
    <property type="protein sequence ID" value="MFD2236465.1"/>
    <property type="molecule type" value="Genomic_DNA"/>
</dbReference>